<evidence type="ECO:0000313" key="5">
    <source>
        <dbReference type="Proteomes" id="UP000232722"/>
    </source>
</evidence>
<reference evidence="3 4" key="4">
    <citation type="submission" date="2017-10" db="EMBL/GenBank/DDBJ databases">
        <title>Genome analyses suggest a sexual origin of heterokaryosis in a supposedly ancient asexual fungus.</title>
        <authorList>
            <person name="Corradi N."/>
            <person name="Sedzielewska K."/>
            <person name="Noel J."/>
            <person name="Charron P."/>
            <person name="Farinelli L."/>
            <person name="Marton T."/>
            <person name="Kruger M."/>
            <person name="Pelin A."/>
            <person name="Brachmann A."/>
            <person name="Corradi N."/>
        </authorList>
    </citation>
    <scope>NUCLEOTIDE SEQUENCE [LARGE SCALE GENOMIC DNA]</scope>
    <source>
        <strain evidence="3 4">A1</strain>
    </source>
</reference>
<comment type="caution">
    <text evidence="2">The sequence shown here is derived from an EMBL/GenBank/DDBJ whole genome shotgun (WGS) entry which is preliminary data.</text>
</comment>
<dbReference type="Proteomes" id="UP000232688">
    <property type="component" value="Unassembled WGS sequence"/>
</dbReference>
<gene>
    <name evidence="1" type="ORF">CHRIB12_LOCUS18409</name>
    <name evidence="3" type="ORF">RhiirA1_453684</name>
    <name evidence="2" type="ORF">RhiirA5_405889</name>
</gene>
<evidence type="ECO:0000313" key="3">
    <source>
        <dbReference type="EMBL" id="PKC71285.1"/>
    </source>
</evidence>
<dbReference type="EMBL" id="LLXJ01000015">
    <property type="protein sequence ID" value="PKC17423.1"/>
    <property type="molecule type" value="Genomic_DNA"/>
</dbReference>
<reference evidence="1" key="5">
    <citation type="submission" date="2020-05" db="EMBL/GenBank/DDBJ databases">
        <authorList>
            <person name="Rincon C."/>
            <person name="Sanders R I."/>
            <person name="Robbins C."/>
            <person name="Chaturvedi A."/>
        </authorList>
    </citation>
    <scope>NUCLEOTIDE SEQUENCE</scope>
    <source>
        <strain evidence="1">CHB12</strain>
    </source>
</reference>
<reference evidence="2 5" key="1">
    <citation type="submission" date="2016-04" db="EMBL/GenBank/DDBJ databases">
        <title>Genome analyses suggest a sexual origin of heterokaryosis in a supposedly ancient asexual fungus.</title>
        <authorList>
            <person name="Ropars J."/>
            <person name="Sedzielewska K."/>
            <person name="Noel J."/>
            <person name="Charron P."/>
            <person name="Farinelli L."/>
            <person name="Marton T."/>
            <person name="Kruger M."/>
            <person name="Pelin A."/>
            <person name="Brachmann A."/>
            <person name="Corradi N."/>
        </authorList>
    </citation>
    <scope>NUCLEOTIDE SEQUENCE [LARGE SCALE GENOMIC DNA]</scope>
    <source>
        <strain evidence="2 5">A5</strain>
    </source>
</reference>
<dbReference type="Proteomes" id="UP000232722">
    <property type="component" value="Unassembled WGS sequence"/>
</dbReference>
<sequence>MEAKFVYSEENKIALVFCDVTKTDYHFTLNSTAEFSHLLRFRARKIAFTISNAYKLSGYTWYLLFQSKNSSIKGFVHLHAGVKTDETNGIVEFFTESCVMKKINEIKLMLQGKLSDEWGIREVDNSFNYDVDFKNDGTLDHKLLNKLLNFKKCTTCLYFCDSNSFPLTDTDWGDLYSRYENEKYMSLIPENR</sequence>
<evidence type="ECO:0000313" key="2">
    <source>
        <dbReference type="EMBL" id="PKC17423.1"/>
    </source>
</evidence>
<organism evidence="2 5">
    <name type="scientific">Rhizophagus irregularis</name>
    <dbReference type="NCBI Taxonomy" id="588596"/>
    <lineage>
        <taxon>Eukaryota</taxon>
        <taxon>Fungi</taxon>
        <taxon>Fungi incertae sedis</taxon>
        <taxon>Mucoromycota</taxon>
        <taxon>Glomeromycotina</taxon>
        <taxon>Glomeromycetes</taxon>
        <taxon>Glomerales</taxon>
        <taxon>Glomeraceae</taxon>
        <taxon>Rhizophagus</taxon>
    </lineage>
</organism>
<proteinExistence type="predicted"/>
<reference evidence="2 5" key="2">
    <citation type="submission" date="2017-09" db="EMBL/GenBank/DDBJ databases">
        <title>Extensive intraspecific genome diversity in a model arbuscular mycorrhizal fungus.</title>
        <authorList>
            <person name="Chen E.C."/>
            <person name="Morin E."/>
            <person name="Beaudet D."/>
            <person name="Noel J."/>
            <person name="Ndikumana S."/>
            <person name="Charron P."/>
            <person name="St-Onge C."/>
            <person name="Giorgi J."/>
            <person name="Grigoriev I.V."/>
            <person name="Roux C."/>
            <person name="Martin F.M."/>
            <person name="Corradi N."/>
        </authorList>
    </citation>
    <scope>NUCLEOTIDE SEQUENCE [LARGE SCALE GENOMIC DNA]</scope>
    <source>
        <strain evidence="2 5">A5</strain>
    </source>
</reference>
<dbReference type="OrthoDB" id="10273358at2759"/>
<accession>A0A2I1DY03</accession>
<dbReference type="AlphaFoldDB" id="A0A2I1DY03"/>
<name>A0A2I1DY03_9GLOM</name>
<evidence type="ECO:0000313" key="1">
    <source>
        <dbReference type="EMBL" id="CAB5383414.1"/>
    </source>
</evidence>
<dbReference type="VEuPathDB" id="FungiDB:RhiirA1_453684"/>
<dbReference type="EMBL" id="LLXH01000174">
    <property type="protein sequence ID" value="PKC71285.1"/>
    <property type="molecule type" value="Genomic_DNA"/>
</dbReference>
<dbReference type="Proteomes" id="UP000684084">
    <property type="component" value="Unassembled WGS sequence"/>
</dbReference>
<protein>
    <submittedName>
        <fullName evidence="2">Uncharacterized protein</fullName>
    </submittedName>
</protein>
<reference evidence="3 4" key="3">
    <citation type="submission" date="2017-10" db="EMBL/GenBank/DDBJ databases">
        <title>Extensive intraspecific genome diversity in a model arbuscular mycorrhizal fungus.</title>
        <authorList>
            <person name="Chen E.C.H."/>
            <person name="Morin E."/>
            <person name="Baudet D."/>
            <person name="Noel J."/>
            <person name="Ndikumana S."/>
            <person name="Charron P."/>
            <person name="St-Onge C."/>
            <person name="Giorgi J."/>
            <person name="Grigoriev I.V."/>
            <person name="Roux C."/>
            <person name="Martin F.M."/>
            <person name="Corradi N."/>
        </authorList>
    </citation>
    <scope>NUCLEOTIDE SEQUENCE [LARGE SCALE GENOMIC DNA]</scope>
    <source>
        <strain evidence="3 4">A1</strain>
    </source>
</reference>
<dbReference type="EMBL" id="CAGKOT010000048">
    <property type="protein sequence ID" value="CAB5383414.1"/>
    <property type="molecule type" value="Genomic_DNA"/>
</dbReference>
<evidence type="ECO:0000313" key="4">
    <source>
        <dbReference type="Proteomes" id="UP000232688"/>
    </source>
</evidence>